<organism evidence="1 2">
    <name type="scientific">Novipirellula galeiformis</name>
    <dbReference type="NCBI Taxonomy" id="2528004"/>
    <lineage>
        <taxon>Bacteria</taxon>
        <taxon>Pseudomonadati</taxon>
        <taxon>Planctomycetota</taxon>
        <taxon>Planctomycetia</taxon>
        <taxon>Pirellulales</taxon>
        <taxon>Pirellulaceae</taxon>
        <taxon>Novipirellula</taxon>
    </lineage>
</organism>
<dbReference type="AlphaFoldDB" id="A0A5C6CKP6"/>
<gene>
    <name evidence="1" type="ORF">Pla52o_12890</name>
</gene>
<evidence type="ECO:0000313" key="2">
    <source>
        <dbReference type="Proteomes" id="UP000316304"/>
    </source>
</evidence>
<evidence type="ECO:0008006" key="3">
    <source>
        <dbReference type="Google" id="ProtNLM"/>
    </source>
</evidence>
<dbReference type="EMBL" id="SJPT01000002">
    <property type="protein sequence ID" value="TWU24992.1"/>
    <property type="molecule type" value="Genomic_DNA"/>
</dbReference>
<keyword evidence="2" id="KW-1185">Reference proteome</keyword>
<reference evidence="1 2" key="1">
    <citation type="submission" date="2019-02" db="EMBL/GenBank/DDBJ databases">
        <title>Deep-cultivation of Planctomycetes and their phenomic and genomic characterization uncovers novel biology.</title>
        <authorList>
            <person name="Wiegand S."/>
            <person name="Jogler M."/>
            <person name="Boedeker C."/>
            <person name="Pinto D."/>
            <person name="Vollmers J."/>
            <person name="Rivas-Marin E."/>
            <person name="Kohn T."/>
            <person name="Peeters S.H."/>
            <person name="Heuer A."/>
            <person name="Rast P."/>
            <person name="Oberbeckmann S."/>
            <person name="Bunk B."/>
            <person name="Jeske O."/>
            <person name="Meyerdierks A."/>
            <person name="Storesund J.E."/>
            <person name="Kallscheuer N."/>
            <person name="Luecker S."/>
            <person name="Lage O.M."/>
            <person name="Pohl T."/>
            <person name="Merkel B.J."/>
            <person name="Hornburger P."/>
            <person name="Mueller R.-W."/>
            <person name="Bruemmer F."/>
            <person name="Labrenz M."/>
            <person name="Spormann A.M."/>
            <person name="Op Den Camp H."/>
            <person name="Overmann J."/>
            <person name="Amann R."/>
            <person name="Jetten M.S.M."/>
            <person name="Mascher T."/>
            <person name="Medema M.H."/>
            <person name="Devos D.P."/>
            <person name="Kaster A.-K."/>
            <person name="Ovreas L."/>
            <person name="Rohde M."/>
            <person name="Galperin M.Y."/>
            <person name="Jogler C."/>
        </authorList>
    </citation>
    <scope>NUCLEOTIDE SEQUENCE [LARGE SCALE GENOMIC DNA]</scope>
    <source>
        <strain evidence="1 2">Pla52o</strain>
    </source>
</reference>
<sequence>MELRDQRLTSVLDDLLCMQNDLSMLGVNQTHDDESRRVFKWVTDSMHARNGSLSLEHELGTIVEMIVPEFSDSCCIDYFASSGCTRRFAAYGSDDLLLATPIRSLTLELDPSRRFKVALADGVKFLGVIEFTRSPDHRSFSSVERLGASVFASRISANITNVLSSL</sequence>
<dbReference type="Proteomes" id="UP000316304">
    <property type="component" value="Unassembled WGS sequence"/>
</dbReference>
<protein>
    <recommendedName>
        <fullName evidence="3">GAF domain-containing protein</fullName>
    </recommendedName>
</protein>
<proteinExistence type="predicted"/>
<evidence type="ECO:0000313" key="1">
    <source>
        <dbReference type="EMBL" id="TWU24992.1"/>
    </source>
</evidence>
<name>A0A5C6CKP6_9BACT</name>
<comment type="caution">
    <text evidence="1">The sequence shown here is derived from an EMBL/GenBank/DDBJ whole genome shotgun (WGS) entry which is preliminary data.</text>
</comment>
<accession>A0A5C6CKP6</accession>